<dbReference type="KEGG" id="csr:Cspa_c35740"/>
<dbReference type="HOGENOM" id="CLU_1154848_0_0_9"/>
<dbReference type="STRING" id="36745.CLSAP_33470"/>
<keyword evidence="2" id="KW-1133">Transmembrane helix</keyword>
<dbReference type="RefSeq" id="WP_015393651.1">
    <property type="nucleotide sequence ID" value="NC_020291.1"/>
</dbReference>
<evidence type="ECO:0000313" key="4">
    <source>
        <dbReference type="Proteomes" id="UP000011728"/>
    </source>
</evidence>
<reference evidence="3 4" key="1">
    <citation type="submission" date="2013-02" db="EMBL/GenBank/DDBJ databases">
        <title>Genome sequence of Clostridium saccharoperbutylacetonicum N1-4(HMT).</title>
        <authorList>
            <person name="Poehlein A."/>
            <person name="Daniel R."/>
        </authorList>
    </citation>
    <scope>NUCLEOTIDE SEQUENCE [LARGE SCALE GENOMIC DNA]</scope>
    <source>
        <strain evidence="4">N1-4(HMT)</strain>
    </source>
</reference>
<accession>M1LVY9</accession>
<feature type="compositionally biased region" description="Polar residues" evidence="1">
    <location>
        <begin position="50"/>
        <end position="59"/>
    </location>
</feature>
<gene>
    <name evidence="3" type="ORF">Cspa_c35740</name>
</gene>
<protein>
    <submittedName>
        <fullName evidence="3">Uncharacterized protein</fullName>
    </submittedName>
</protein>
<dbReference type="Proteomes" id="UP000011728">
    <property type="component" value="Chromosome"/>
</dbReference>
<keyword evidence="2" id="KW-0472">Membrane</keyword>
<evidence type="ECO:0000256" key="1">
    <source>
        <dbReference type="SAM" id="MobiDB-lite"/>
    </source>
</evidence>
<dbReference type="PATRIC" id="fig|931276.5.peg.3599"/>
<sequence>MEFKLKPRKRFKLKNIILSVIFIFAYGISIFTTLQKPNLNIDNKINDLLSSKNDTQTSKTDTENSKNNDKRSPAKNDSSTKSTQSSSNNVIDPKDYSRLTVNEYVNLCVDQTFGKKNNIDKPFLSSIRFTNNCQLIHINIGYYGNSEQLKAAAINASVELYKSLYTLYPEKFGHTVFGITVSGRIINKKGTDTDIEEAAVSWYDDKTLKALDINKLTVDNFKNTVYRFYDYQNMAGIQRD</sequence>
<evidence type="ECO:0000256" key="2">
    <source>
        <dbReference type="SAM" id="Phobius"/>
    </source>
</evidence>
<organism evidence="3 4">
    <name type="scientific">Clostridium saccharoperbutylacetonicum N1-4(HMT)</name>
    <dbReference type="NCBI Taxonomy" id="931276"/>
    <lineage>
        <taxon>Bacteria</taxon>
        <taxon>Bacillati</taxon>
        <taxon>Bacillota</taxon>
        <taxon>Clostridia</taxon>
        <taxon>Eubacteriales</taxon>
        <taxon>Clostridiaceae</taxon>
        <taxon>Clostridium</taxon>
    </lineage>
</organism>
<feature type="compositionally biased region" description="Basic and acidic residues" evidence="1">
    <location>
        <begin position="60"/>
        <end position="74"/>
    </location>
</feature>
<dbReference type="EMBL" id="CP004121">
    <property type="protein sequence ID" value="AGF57335.1"/>
    <property type="molecule type" value="Genomic_DNA"/>
</dbReference>
<keyword evidence="4" id="KW-1185">Reference proteome</keyword>
<feature type="region of interest" description="Disordered" evidence="1">
    <location>
        <begin position="50"/>
        <end position="93"/>
    </location>
</feature>
<evidence type="ECO:0000313" key="3">
    <source>
        <dbReference type="EMBL" id="AGF57335.1"/>
    </source>
</evidence>
<keyword evidence="2" id="KW-0812">Transmembrane</keyword>
<proteinExistence type="predicted"/>
<name>M1LVY9_9CLOT</name>
<dbReference type="AlphaFoldDB" id="M1LVY9"/>
<feature type="transmembrane region" description="Helical" evidence="2">
    <location>
        <begin position="16"/>
        <end position="34"/>
    </location>
</feature>